<dbReference type="GO" id="GO:0004497">
    <property type="term" value="F:monooxygenase activity"/>
    <property type="evidence" value="ECO:0007669"/>
    <property type="project" value="UniProtKB-KW"/>
</dbReference>
<dbReference type="Proteomes" id="UP001596337">
    <property type="component" value="Unassembled WGS sequence"/>
</dbReference>
<dbReference type="InterPro" id="IPR036188">
    <property type="entry name" value="FAD/NAD-bd_sf"/>
</dbReference>
<organism evidence="1 2">
    <name type="scientific">Haloechinothrix salitolerans</name>
    <dbReference type="NCBI Taxonomy" id="926830"/>
    <lineage>
        <taxon>Bacteria</taxon>
        <taxon>Bacillati</taxon>
        <taxon>Actinomycetota</taxon>
        <taxon>Actinomycetes</taxon>
        <taxon>Pseudonocardiales</taxon>
        <taxon>Pseudonocardiaceae</taxon>
        <taxon>Haloechinothrix</taxon>
    </lineage>
</organism>
<keyword evidence="1" id="KW-0560">Oxidoreductase</keyword>
<dbReference type="Pfam" id="PF13738">
    <property type="entry name" value="Pyr_redox_3"/>
    <property type="match status" value="1"/>
</dbReference>
<dbReference type="InterPro" id="IPR051209">
    <property type="entry name" value="FAD-bind_Monooxygenase_sf"/>
</dbReference>
<dbReference type="PANTHER" id="PTHR42877:SF4">
    <property type="entry name" value="FAD_NAD(P)-BINDING DOMAIN-CONTAINING PROTEIN-RELATED"/>
    <property type="match status" value="1"/>
</dbReference>
<gene>
    <name evidence="1" type="ORF">ACFQGD_24615</name>
</gene>
<dbReference type="EC" id="1.14.13.-" evidence="1"/>
<keyword evidence="2" id="KW-1185">Reference proteome</keyword>
<dbReference type="PANTHER" id="PTHR42877">
    <property type="entry name" value="L-ORNITHINE N(5)-MONOOXYGENASE-RELATED"/>
    <property type="match status" value="1"/>
</dbReference>
<keyword evidence="1" id="KW-0503">Monooxygenase</keyword>
<accession>A0ABW2C4S2</accession>
<proteinExistence type="predicted"/>
<protein>
    <submittedName>
        <fullName evidence="1">Flavin-containing monooxygenase</fullName>
        <ecNumber evidence="1">1.14.13.-</ecNumber>
    </submittedName>
</protein>
<evidence type="ECO:0000313" key="2">
    <source>
        <dbReference type="Proteomes" id="UP001596337"/>
    </source>
</evidence>
<comment type="caution">
    <text evidence="1">The sequence shown here is derived from an EMBL/GenBank/DDBJ whole genome shotgun (WGS) entry which is preliminary data.</text>
</comment>
<evidence type="ECO:0000313" key="1">
    <source>
        <dbReference type="EMBL" id="MFC6870326.1"/>
    </source>
</evidence>
<dbReference type="RefSeq" id="WP_345395416.1">
    <property type="nucleotide sequence ID" value="NZ_BAABLA010000023.1"/>
</dbReference>
<name>A0ABW2C4S2_9PSEU</name>
<dbReference type="SUPFAM" id="SSF51905">
    <property type="entry name" value="FAD/NAD(P)-binding domain"/>
    <property type="match status" value="1"/>
</dbReference>
<reference evidence="2" key="1">
    <citation type="journal article" date="2019" name="Int. J. Syst. Evol. Microbiol.">
        <title>The Global Catalogue of Microorganisms (GCM) 10K type strain sequencing project: providing services to taxonomists for standard genome sequencing and annotation.</title>
        <authorList>
            <consortium name="The Broad Institute Genomics Platform"/>
            <consortium name="The Broad Institute Genome Sequencing Center for Infectious Disease"/>
            <person name="Wu L."/>
            <person name="Ma J."/>
        </authorList>
    </citation>
    <scope>NUCLEOTIDE SEQUENCE [LARGE SCALE GENOMIC DNA]</scope>
    <source>
        <strain evidence="2">KCTC 32255</strain>
    </source>
</reference>
<dbReference type="EMBL" id="JBHSXX010000001">
    <property type="protein sequence ID" value="MFC6870326.1"/>
    <property type="molecule type" value="Genomic_DNA"/>
</dbReference>
<sequence>MSSSTGPSVAIVGTGFGGIGMALELKRAGLDDFVILEKGDDIGGVWRENTYPGAACDIPSPYYSFSTEPNPAWSSRFSPQGEIKEYMRRVVNDNDLMPHIRFGAEVTSATFDEAHAQWRLATDTGEEFTADVFVPATGQLSRPALPHIEGIETFRGPSFHSAEWDHSVDLRGKRVAVIGTGASAVQFVPAIQPDVEHMTVFQRSAPWVLPRPEVVYKQWHHTMFRKLPFTRVAERFAFWLLCEVLALALVDVPKMRPLFAAIARFHLRRQVPDRRLRAKLTPDYEPGCKRGLFSGDYYPALGRPNVHLETTGIERIEPEGVRTTDGTLHRADVIIYGTGFKTSEFLGPMAVHGLDGRKLADEWSEGAHAYLGMTVPGFPNMFLMYGPNTNLGVGSIIYMLECQARYIGKAVRLLARDGARAMDVKEDVARRFDQRLQSRLNRSVWTLCSSWYRNEHGRITNNWPGTVSSYRLATRTLDPDDYRLLDREEAA</sequence>
<dbReference type="Gene3D" id="3.50.50.60">
    <property type="entry name" value="FAD/NAD(P)-binding domain"/>
    <property type="match status" value="2"/>
</dbReference>